<feature type="transmembrane region" description="Helical" evidence="1">
    <location>
        <begin position="41"/>
        <end position="59"/>
    </location>
</feature>
<evidence type="ECO:0000256" key="1">
    <source>
        <dbReference type="SAM" id="Phobius"/>
    </source>
</evidence>
<reference evidence="2 3" key="1">
    <citation type="journal article" date="2021" name="BMC Genomics">
        <title>Datura genome reveals duplications of psychoactive alkaloid biosynthetic genes and high mutation rate following tissue culture.</title>
        <authorList>
            <person name="Rajewski A."/>
            <person name="Carter-House D."/>
            <person name="Stajich J."/>
            <person name="Litt A."/>
        </authorList>
    </citation>
    <scope>NUCLEOTIDE SEQUENCE [LARGE SCALE GENOMIC DNA]</scope>
    <source>
        <strain evidence="2">AR-01</strain>
    </source>
</reference>
<keyword evidence="1" id="KW-0472">Membrane</keyword>
<gene>
    <name evidence="2" type="ORF">HAX54_017103</name>
</gene>
<sequence length="101" mass="11810">LLVTATNSSEWKGRRIPFFRTYRILLPRISNILEEHLKCNVSLFIGVAFYLGNVLIYLVQRQSGWLPDNINDGEWKMYYGSVMYPRISKLHLFPCGCLLLQ</sequence>
<keyword evidence="3" id="KW-1185">Reference proteome</keyword>
<feature type="non-terminal residue" evidence="2">
    <location>
        <position position="1"/>
    </location>
</feature>
<comment type="caution">
    <text evidence="2">The sequence shown here is derived from an EMBL/GenBank/DDBJ whole genome shotgun (WGS) entry which is preliminary data.</text>
</comment>
<evidence type="ECO:0000313" key="3">
    <source>
        <dbReference type="Proteomes" id="UP000823775"/>
    </source>
</evidence>
<evidence type="ECO:0000313" key="2">
    <source>
        <dbReference type="EMBL" id="MCE5167693.1"/>
    </source>
</evidence>
<feature type="non-terminal residue" evidence="2">
    <location>
        <position position="101"/>
    </location>
</feature>
<dbReference type="EMBL" id="JACEIK010211538">
    <property type="protein sequence ID" value="MCE5167693.1"/>
    <property type="molecule type" value="Genomic_DNA"/>
</dbReference>
<protein>
    <submittedName>
        <fullName evidence="2">Uncharacterized protein</fullName>
    </submittedName>
</protein>
<name>A0ABS8YBA0_DATST</name>
<accession>A0ABS8YBA0</accession>
<dbReference type="Proteomes" id="UP000823775">
    <property type="component" value="Unassembled WGS sequence"/>
</dbReference>
<organism evidence="2 3">
    <name type="scientific">Datura stramonium</name>
    <name type="common">Jimsonweed</name>
    <name type="synonym">Common thornapple</name>
    <dbReference type="NCBI Taxonomy" id="4076"/>
    <lineage>
        <taxon>Eukaryota</taxon>
        <taxon>Viridiplantae</taxon>
        <taxon>Streptophyta</taxon>
        <taxon>Embryophyta</taxon>
        <taxon>Tracheophyta</taxon>
        <taxon>Spermatophyta</taxon>
        <taxon>Magnoliopsida</taxon>
        <taxon>eudicotyledons</taxon>
        <taxon>Gunneridae</taxon>
        <taxon>Pentapetalae</taxon>
        <taxon>asterids</taxon>
        <taxon>lamiids</taxon>
        <taxon>Solanales</taxon>
        <taxon>Solanaceae</taxon>
        <taxon>Solanoideae</taxon>
        <taxon>Datureae</taxon>
        <taxon>Datura</taxon>
    </lineage>
</organism>
<keyword evidence="1" id="KW-0812">Transmembrane</keyword>
<keyword evidence="1" id="KW-1133">Transmembrane helix</keyword>
<proteinExistence type="predicted"/>